<name>A0A915KLW0_ROMCU</name>
<organism evidence="1 2">
    <name type="scientific">Romanomermis culicivorax</name>
    <name type="common">Nematode worm</name>
    <dbReference type="NCBI Taxonomy" id="13658"/>
    <lineage>
        <taxon>Eukaryota</taxon>
        <taxon>Metazoa</taxon>
        <taxon>Ecdysozoa</taxon>
        <taxon>Nematoda</taxon>
        <taxon>Enoplea</taxon>
        <taxon>Dorylaimia</taxon>
        <taxon>Mermithida</taxon>
        <taxon>Mermithoidea</taxon>
        <taxon>Mermithidae</taxon>
        <taxon>Romanomermis</taxon>
    </lineage>
</organism>
<evidence type="ECO:0000313" key="1">
    <source>
        <dbReference type="Proteomes" id="UP000887565"/>
    </source>
</evidence>
<accession>A0A915KLW0</accession>
<reference evidence="2" key="1">
    <citation type="submission" date="2022-11" db="UniProtKB">
        <authorList>
            <consortium name="WormBaseParasite"/>
        </authorList>
    </citation>
    <scope>IDENTIFICATION</scope>
</reference>
<sequence>MNNISVSKTAYGNWKSELEFEIILTKQFLHAICFWKKCRATKTSQQTYLDSSAGPFFTQFQPLIDRTFQIALQTSPEIFKHCRTAAQNYIIVEASSDVDGALLNNGIDRFRQRRCVIRISKLKN</sequence>
<evidence type="ECO:0000313" key="2">
    <source>
        <dbReference type="WBParaSite" id="nRc.2.0.1.t38791-RA"/>
    </source>
</evidence>
<protein>
    <submittedName>
        <fullName evidence="2">Uncharacterized protein</fullName>
    </submittedName>
</protein>
<dbReference type="WBParaSite" id="nRc.2.0.1.t38791-RA">
    <property type="protein sequence ID" value="nRc.2.0.1.t38791-RA"/>
    <property type="gene ID" value="nRc.2.0.1.g38791"/>
</dbReference>
<dbReference type="AlphaFoldDB" id="A0A915KLW0"/>
<keyword evidence="1" id="KW-1185">Reference proteome</keyword>
<proteinExistence type="predicted"/>
<dbReference type="Proteomes" id="UP000887565">
    <property type="component" value="Unplaced"/>
</dbReference>